<proteinExistence type="inferred from homology"/>
<keyword evidence="5 7" id="KW-1133">Transmembrane helix</keyword>
<feature type="transmembrane region" description="Helical" evidence="7">
    <location>
        <begin position="332"/>
        <end position="359"/>
    </location>
</feature>
<dbReference type="GO" id="GO:0005886">
    <property type="term" value="C:plasma membrane"/>
    <property type="evidence" value="ECO:0007669"/>
    <property type="project" value="UniProtKB-SubCell"/>
</dbReference>
<comment type="similarity">
    <text evidence="2">Belongs to the polysaccharide synthase family.</text>
</comment>
<dbReference type="OrthoDB" id="7605542at2"/>
<feature type="transmembrane region" description="Helical" evidence="7">
    <location>
        <begin position="23"/>
        <end position="40"/>
    </location>
</feature>
<dbReference type="Pfam" id="PF13440">
    <property type="entry name" value="Polysacc_synt_3"/>
    <property type="match status" value="1"/>
</dbReference>
<evidence type="ECO:0000313" key="8">
    <source>
        <dbReference type="EMBL" id="TPE49113.1"/>
    </source>
</evidence>
<evidence type="ECO:0008006" key="10">
    <source>
        <dbReference type="Google" id="ProtNLM"/>
    </source>
</evidence>
<name>A0A501WGU0_9RHOB</name>
<feature type="transmembrane region" description="Helical" evidence="7">
    <location>
        <begin position="242"/>
        <end position="262"/>
    </location>
</feature>
<dbReference type="RefSeq" id="WP_140455086.1">
    <property type="nucleotide sequence ID" value="NZ_VFRP01000017.1"/>
</dbReference>
<keyword evidence="3" id="KW-1003">Cell membrane</keyword>
<evidence type="ECO:0000256" key="5">
    <source>
        <dbReference type="ARBA" id="ARBA00022989"/>
    </source>
</evidence>
<feature type="transmembrane region" description="Helical" evidence="7">
    <location>
        <begin position="303"/>
        <end position="326"/>
    </location>
</feature>
<evidence type="ECO:0000256" key="3">
    <source>
        <dbReference type="ARBA" id="ARBA00022475"/>
    </source>
</evidence>
<evidence type="ECO:0000256" key="1">
    <source>
        <dbReference type="ARBA" id="ARBA00004651"/>
    </source>
</evidence>
<dbReference type="InterPro" id="IPR050833">
    <property type="entry name" value="Poly_Biosynth_Transport"/>
</dbReference>
<comment type="subcellular location">
    <subcellularLocation>
        <location evidence="1">Cell membrane</location>
        <topology evidence="1">Multi-pass membrane protein</topology>
    </subcellularLocation>
</comment>
<dbReference type="PANTHER" id="PTHR30250">
    <property type="entry name" value="PST FAMILY PREDICTED COLANIC ACID TRANSPORTER"/>
    <property type="match status" value="1"/>
</dbReference>
<accession>A0A501WGU0</accession>
<dbReference type="EMBL" id="VFRP01000017">
    <property type="protein sequence ID" value="TPE49113.1"/>
    <property type="molecule type" value="Genomic_DNA"/>
</dbReference>
<dbReference type="Proteomes" id="UP000319255">
    <property type="component" value="Unassembled WGS sequence"/>
</dbReference>
<keyword evidence="6 7" id="KW-0472">Membrane</keyword>
<reference evidence="8 9" key="1">
    <citation type="submission" date="2019-06" db="EMBL/GenBank/DDBJ databases">
        <title>A novel bacterium of genus Amaricoccus, isolated from marine sediment.</title>
        <authorList>
            <person name="Huang H."/>
            <person name="Mo K."/>
            <person name="Hu Y."/>
        </authorList>
    </citation>
    <scope>NUCLEOTIDE SEQUENCE [LARGE SCALE GENOMIC DNA]</scope>
    <source>
        <strain evidence="8 9">HB172011</strain>
    </source>
</reference>
<comment type="caution">
    <text evidence="8">The sequence shown here is derived from an EMBL/GenBank/DDBJ whole genome shotgun (WGS) entry which is preliminary data.</text>
</comment>
<dbReference type="AlphaFoldDB" id="A0A501WGU0"/>
<evidence type="ECO:0000313" key="9">
    <source>
        <dbReference type="Proteomes" id="UP000319255"/>
    </source>
</evidence>
<feature type="transmembrane region" description="Helical" evidence="7">
    <location>
        <begin position="424"/>
        <end position="444"/>
    </location>
</feature>
<feature type="transmembrane region" description="Helical" evidence="7">
    <location>
        <begin position="167"/>
        <end position="193"/>
    </location>
</feature>
<organism evidence="8 9">
    <name type="scientific">Amaricoccus solimangrovi</name>
    <dbReference type="NCBI Taxonomy" id="2589815"/>
    <lineage>
        <taxon>Bacteria</taxon>
        <taxon>Pseudomonadati</taxon>
        <taxon>Pseudomonadota</taxon>
        <taxon>Alphaproteobacteria</taxon>
        <taxon>Rhodobacterales</taxon>
        <taxon>Paracoccaceae</taxon>
        <taxon>Amaricoccus</taxon>
    </lineage>
</organism>
<keyword evidence="9" id="KW-1185">Reference proteome</keyword>
<evidence type="ECO:0000256" key="4">
    <source>
        <dbReference type="ARBA" id="ARBA00022692"/>
    </source>
</evidence>
<feature type="transmembrane region" description="Helical" evidence="7">
    <location>
        <begin position="371"/>
        <end position="388"/>
    </location>
</feature>
<feature type="transmembrane region" description="Helical" evidence="7">
    <location>
        <begin position="94"/>
        <end position="112"/>
    </location>
</feature>
<evidence type="ECO:0000256" key="6">
    <source>
        <dbReference type="ARBA" id="ARBA00023136"/>
    </source>
</evidence>
<feature type="transmembrane region" description="Helical" evidence="7">
    <location>
        <begin position="394"/>
        <end position="412"/>
    </location>
</feature>
<gene>
    <name evidence="8" type="ORF">FJM51_15680</name>
</gene>
<protein>
    <recommendedName>
        <fullName evidence="10">Polysaccharide biosynthesis protein</fullName>
    </recommendedName>
</protein>
<evidence type="ECO:0000256" key="2">
    <source>
        <dbReference type="ARBA" id="ARBA00007430"/>
    </source>
</evidence>
<dbReference type="PANTHER" id="PTHR30250:SF10">
    <property type="entry name" value="LIPOPOLYSACCHARIDE BIOSYNTHESIS PROTEIN WZXC"/>
    <property type="match status" value="1"/>
</dbReference>
<sequence length="456" mass="49129">MIANHVPGRAGRRARDTEFLGRLFWSFGSFGASIGFRFAANLVMTRLLTPEIFGVMVVLNVVRFGFELLTDVGIEQNIVRHPNGLEPRFFNTAWTVQILRGAWLTALFLAASRPLATFYGIEPALFAAIAFAPFLNGLHSTAVFGLVKNLDVKQRTLFELRAEGLGFLVSVTLALIHPSAWALVIGVLISIAARSVMSYRLPGPGHFLVIDRAYFLEIIRFGRWIMITSIVMFAAMSLDKLVLGRIAPLAVLGVYGLARTIADIPAQLGQRLTHQLIFPMLAAARSAEDAAAARGIGAARLRLALAMAAGIGVGIACADWAVAILYDPRYAAAGWMLSLLLVSSFVGALSSFNAGILLGSNRPEFESAANVLRLALLVPGLWFGHLWFGMPGVIGAVLVGEIGRYVVIWIGQRAIGLSFARQDLLATLLLAGVAGALILLRLSLDLSTPLRLMNLG</sequence>
<feature type="transmembrane region" description="Helical" evidence="7">
    <location>
        <begin position="124"/>
        <end position="147"/>
    </location>
</feature>
<feature type="transmembrane region" description="Helical" evidence="7">
    <location>
        <begin position="214"/>
        <end position="236"/>
    </location>
</feature>
<evidence type="ECO:0000256" key="7">
    <source>
        <dbReference type="SAM" id="Phobius"/>
    </source>
</evidence>
<keyword evidence="4 7" id="KW-0812">Transmembrane</keyword>